<dbReference type="Proteomes" id="UP000305792">
    <property type="component" value="Unassembled WGS sequence"/>
</dbReference>
<organism evidence="2 3">
    <name type="scientific">Glycomyces paridis</name>
    <dbReference type="NCBI Taxonomy" id="2126555"/>
    <lineage>
        <taxon>Bacteria</taxon>
        <taxon>Bacillati</taxon>
        <taxon>Actinomycetota</taxon>
        <taxon>Actinomycetes</taxon>
        <taxon>Glycomycetales</taxon>
        <taxon>Glycomycetaceae</taxon>
        <taxon>Glycomyces</taxon>
    </lineage>
</organism>
<keyword evidence="2" id="KW-0378">Hydrolase</keyword>
<dbReference type="GO" id="GO:0004519">
    <property type="term" value="F:endonuclease activity"/>
    <property type="evidence" value="ECO:0007669"/>
    <property type="project" value="UniProtKB-KW"/>
</dbReference>
<dbReference type="AlphaFoldDB" id="A0A4S8PCT8"/>
<dbReference type="CDD" id="cd00085">
    <property type="entry name" value="HNHc"/>
    <property type="match status" value="1"/>
</dbReference>
<dbReference type="Pfam" id="PF01844">
    <property type="entry name" value="HNH"/>
    <property type="match status" value="1"/>
</dbReference>
<dbReference type="OrthoDB" id="268590at2"/>
<dbReference type="EMBL" id="STGX01000016">
    <property type="protein sequence ID" value="THV26059.1"/>
    <property type="molecule type" value="Genomic_DNA"/>
</dbReference>
<name>A0A4S8PCT8_9ACTN</name>
<comment type="caution">
    <text evidence="2">The sequence shown here is derived from an EMBL/GenBank/DDBJ whole genome shotgun (WGS) entry which is preliminary data.</text>
</comment>
<dbReference type="GO" id="GO:0008270">
    <property type="term" value="F:zinc ion binding"/>
    <property type="evidence" value="ECO:0007669"/>
    <property type="project" value="InterPro"/>
</dbReference>
<accession>A0A4S8PCT8</accession>
<keyword evidence="3" id="KW-1185">Reference proteome</keyword>
<keyword evidence="2" id="KW-0540">Nuclease</keyword>
<keyword evidence="2" id="KW-0255">Endonuclease</keyword>
<evidence type="ECO:0000313" key="3">
    <source>
        <dbReference type="Proteomes" id="UP000305792"/>
    </source>
</evidence>
<feature type="domain" description="HNH" evidence="1">
    <location>
        <begin position="3"/>
        <end position="49"/>
    </location>
</feature>
<dbReference type="InterPro" id="IPR003615">
    <property type="entry name" value="HNH_nuc"/>
</dbReference>
<dbReference type="Gene3D" id="1.10.30.50">
    <property type="match status" value="1"/>
</dbReference>
<evidence type="ECO:0000313" key="2">
    <source>
        <dbReference type="EMBL" id="THV26059.1"/>
    </source>
</evidence>
<reference evidence="2 3" key="1">
    <citation type="journal article" date="2018" name="Int. J. Syst. Evol. Microbiol.">
        <title>Glycomyces paridis sp. nov., isolated from the medicinal plant Paris polyphylla.</title>
        <authorList>
            <person name="Fang X.M."/>
            <person name="Bai J.L."/>
            <person name="Su J."/>
            <person name="Zhao L.L."/>
            <person name="Liu H.Y."/>
            <person name="Ma B.P."/>
            <person name="Zhang Y.Q."/>
            <person name="Yu L.Y."/>
        </authorList>
    </citation>
    <scope>NUCLEOTIDE SEQUENCE [LARGE SCALE GENOMIC DNA]</scope>
    <source>
        <strain evidence="2 3">CPCC 204357</strain>
    </source>
</reference>
<gene>
    <name evidence="2" type="ORF">E9998_19950</name>
</gene>
<evidence type="ECO:0000259" key="1">
    <source>
        <dbReference type="Pfam" id="PF01844"/>
    </source>
</evidence>
<protein>
    <submittedName>
        <fullName evidence="2">HNH endonuclease</fullName>
    </submittedName>
</protein>
<dbReference type="InterPro" id="IPR002711">
    <property type="entry name" value="HNH"/>
</dbReference>
<proteinExistence type="predicted"/>
<sequence length="59" mass="6757">MHCYLCRSDIADLDVLHFDHVVPLSRGGAHSMGNIKPTHGTCNQRKHNKLLSELDWYQP</sequence>
<dbReference type="GO" id="GO:0003676">
    <property type="term" value="F:nucleic acid binding"/>
    <property type="evidence" value="ECO:0007669"/>
    <property type="project" value="InterPro"/>
</dbReference>